<evidence type="ECO:0000313" key="2">
    <source>
        <dbReference type="Proteomes" id="UP000622547"/>
    </source>
</evidence>
<accession>A0A8J3U737</accession>
<name>A0A8J3U737_9ACTN</name>
<evidence type="ECO:0000313" key="1">
    <source>
        <dbReference type="EMBL" id="GII38247.1"/>
    </source>
</evidence>
<dbReference type="AlphaFoldDB" id="A0A8J3U737"/>
<keyword evidence="2" id="KW-1185">Reference proteome</keyword>
<sequence length="55" mass="5734">MRKFGDGLDEPMAEGRAVSVNVGVLGLLTGLAATRDGADSGFVALRRLLDETASR</sequence>
<dbReference type="EMBL" id="BOOP01000013">
    <property type="protein sequence ID" value="GII38247.1"/>
    <property type="molecule type" value="Genomic_DNA"/>
</dbReference>
<comment type="caution">
    <text evidence="1">The sequence shown here is derived from an EMBL/GenBank/DDBJ whole genome shotgun (WGS) entry which is preliminary data.</text>
</comment>
<protein>
    <submittedName>
        <fullName evidence="1">Uncharacterized protein</fullName>
    </submittedName>
</protein>
<dbReference type="RefSeq" id="WP_204073894.1">
    <property type="nucleotide sequence ID" value="NZ_BAABHI010000009.1"/>
</dbReference>
<organism evidence="1 2">
    <name type="scientific">Planotetraspora phitsanulokensis</name>
    <dbReference type="NCBI Taxonomy" id="575192"/>
    <lineage>
        <taxon>Bacteria</taxon>
        <taxon>Bacillati</taxon>
        <taxon>Actinomycetota</taxon>
        <taxon>Actinomycetes</taxon>
        <taxon>Streptosporangiales</taxon>
        <taxon>Streptosporangiaceae</taxon>
        <taxon>Planotetraspora</taxon>
    </lineage>
</organism>
<proteinExistence type="predicted"/>
<gene>
    <name evidence="1" type="ORF">Pph01_32500</name>
</gene>
<dbReference type="Proteomes" id="UP000622547">
    <property type="component" value="Unassembled WGS sequence"/>
</dbReference>
<reference evidence="1 2" key="1">
    <citation type="submission" date="2021-01" db="EMBL/GenBank/DDBJ databases">
        <title>Whole genome shotgun sequence of Planotetraspora phitsanulokensis NBRC 104273.</title>
        <authorList>
            <person name="Komaki H."/>
            <person name="Tamura T."/>
        </authorList>
    </citation>
    <scope>NUCLEOTIDE SEQUENCE [LARGE SCALE GENOMIC DNA]</scope>
    <source>
        <strain evidence="1 2">NBRC 104273</strain>
    </source>
</reference>